<dbReference type="InterPro" id="IPR029787">
    <property type="entry name" value="Nucleotide_cyclase"/>
</dbReference>
<dbReference type="EMBL" id="RFFM01000010">
    <property type="protein sequence ID" value="RMH87586.1"/>
    <property type="molecule type" value="Genomic_DNA"/>
</dbReference>
<sequence>MQNYRIRTLYEALDAELPTDAGVESRSTELPCAVGYPGADGWQAGGTVSCGINHFKALNDRCGHTCGDHVHVQAARQLKTVLRTDYVLIRLGVKSL</sequence>
<reference evidence="2 3" key="1">
    <citation type="submission" date="2018-10" db="EMBL/GenBank/DDBJ databases">
        <title>Pseudomonas zhaodongensis NEAU-ST5-21(T) genome.</title>
        <authorList>
            <person name="Peng J."/>
            <person name="Liu Z.-P."/>
        </authorList>
    </citation>
    <scope>NUCLEOTIDE SEQUENCE [LARGE SCALE GENOMIC DNA]</scope>
    <source>
        <strain evidence="2 3">NEAU-ST5-21</strain>
    </source>
</reference>
<dbReference type="SUPFAM" id="SSF55073">
    <property type="entry name" value="Nucleotide cyclase"/>
    <property type="match status" value="1"/>
</dbReference>
<proteinExistence type="predicted"/>
<gene>
    <name evidence="2" type="ORF">EA797_21050</name>
</gene>
<dbReference type="OrthoDB" id="9812358at2"/>
<dbReference type="InterPro" id="IPR043128">
    <property type="entry name" value="Rev_trsase/Diguanyl_cyclase"/>
</dbReference>
<dbReference type="Pfam" id="PF00990">
    <property type="entry name" value="GGDEF"/>
    <property type="match status" value="1"/>
</dbReference>
<evidence type="ECO:0000313" key="3">
    <source>
        <dbReference type="Proteomes" id="UP000269774"/>
    </source>
</evidence>
<protein>
    <submittedName>
        <fullName evidence="2">Diguanylate cyclase</fullName>
    </submittedName>
</protein>
<feature type="domain" description="GGDEF" evidence="1">
    <location>
        <begin position="43"/>
        <end position="96"/>
    </location>
</feature>
<dbReference type="Gene3D" id="3.30.70.270">
    <property type="match status" value="1"/>
</dbReference>
<organism evidence="2 3">
    <name type="scientific">Stutzerimonas zhaodongensis</name>
    <dbReference type="NCBI Taxonomy" id="1176257"/>
    <lineage>
        <taxon>Bacteria</taxon>
        <taxon>Pseudomonadati</taxon>
        <taxon>Pseudomonadota</taxon>
        <taxon>Gammaproteobacteria</taxon>
        <taxon>Pseudomonadales</taxon>
        <taxon>Pseudomonadaceae</taxon>
        <taxon>Stutzerimonas</taxon>
    </lineage>
</organism>
<accession>A0A3M2HCW1</accession>
<dbReference type="Proteomes" id="UP000269774">
    <property type="component" value="Unassembled WGS sequence"/>
</dbReference>
<evidence type="ECO:0000259" key="1">
    <source>
        <dbReference type="PROSITE" id="PS50887"/>
    </source>
</evidence>
<keyword evidence="3" id="KW-1185">Reference proteome</keyword>
<dbReference type="RefSeq" id="WP_122168855.1">
    <property type="nucleotide sequence ID" value="NZ_JAMOIB010000012.1"/>
</dbReference>
<name>A0A3M2HCW1_9GAMM</name>
<dbReference type="AlphaFoldDB" id="A0A3M2HCW1"/>
<dbReference type="InterPro" id="IPR000160">
    <property type="entry name" value="GGDEF_dom"/>
</dbReference>
<dbReference type="PROSITE" id="PS50887">
    <property type="entry name" value="GGDEF"/>
    <property type="match status" value="1"/>
</dbReference>
<evidence type="ECO:0000313" key="2">
    <source>
        <dbReference type="EMBL" id="RMH87586.1"/>
    </source>
</evidence>
<comment type="caution">
    <text evidence="2">The sequence shown here is derived from an EMBL/GenBank/DDBJ whole genome shotgun (WGS) entry which is preliminary data.</text>
</comment>